<evidence type="ECO:0000313" key="1">
    <source>
        <dbReference type="EMBL" id="MDP9805023.1"/>
    </source>
</evidence>
<gene>
    <name evidence="1" type="ORF">J2771_003331</name>
</gene>
<dbReference type="EMBL" id="JAUSQP010000007">
    <property type="protein sequence ID" value="MDP9805023.1"/>
    <property type="molecule type" value="Genomic_DNA"/>
</dbReference>
<proteinExistence type="predicted"/>
<name>A0ABD5AR44_ACICA</name>
<accession>A0ABD5AR44</accession>
<reference evidence="1 2" key="1">
    <citation type="submission" date="2023-07" db="EMBL/GenBank/DDBJ databases">
        <title>Sorghum-associated microbial communities from plants grown in Nebraska, USA.</title>
        <authorList>
            <person name="Schachtman D."/>
        </authorList>
    </citation>
    <scope>NUCLEOTIDE SEQUENCE [LARGE SCALE GENOMIC DNA]</scope>
    <source>
        <strain evidence="1 2">CC146</strain>
    </source>
</reference>
<dbReference type="Proteomes" id="UP001240164">
    <property type="component" value="Unassembled WGS sequence"/>
</dbReference>
<protein>
    <recommendedName>
        <fullName evidence="3">Peptidase C39-like domain-containing protein</fullName>
    </recommendedName>
</protein>
<dbReference type="RefSeq" id="WP_307013159.1">
    <property type="nucleotide sequence ID" value="NZ_JAUSQP010000007.1"/>
</dbReference>
<sequence>MAKYYPYVVLETNVKPSLLKYRLYVYNTVKNKAETSILFTSNEFKKVGNNLYQTRSVEIDSSKLAIESIRDCVILFDLYRLSISGKEALVLSNYIVPDKIESYPSASFSQNNKISKVQYNEASKVTKVVEEGKSKNTFQLNLNRERIFQCIDPGCKPGEAKDPFSKIQIEAGLQARLNEPFPDQDFTSLCGPAAYFFCLLNLSPVKYKVAVKQLWENGSTKIGGLEIKPSPNGSRRVKNFYRKNDIPKIPPIDWITLASLRESENITLSLNDPDKEVAGITTWMELGRWFKVTGFKDVKTFPFYINGYNPSLVNELNQYAGADYYVISLISASILDSGTSSGTQIFPDHWIVWTDKLKDINGKIIDGTADPYKTEVRLKMFTWGENRQRLRKNLSLYDFEKKVFFSLVVKKEFF</sequence>
<organism evidence="1 2">
    <name type="scientific">Acinetobacter calcoaceticus</name>
    <dbReference type="NCBI Taxonomy" id="471"/>
    <lineage>
        <taxon>Bacteria</taxon>
        <taxon>Pseudomonadati</taxon>
        <taxon>Pseudomonadota</taxon>
        <taxon>Gammaproteobacteria</taxon>
        <taxon>Moraxellales</taxon>
        <taxon>Moraxellaceae</taxon>
        <taxon>Acinetobacter</taxon>
        <taxon>Acinetobacter calcoaceticus/baumannii complex</taxon>
    </lineage>
</organism>
<dbReference type="AlphaFoldDB" id="A0ABD5AR44"/>
<evidence type="ECO:0000313" key="2">
    <source>
        <dbReference type="Proteomes" id="UP001240164"/>
    </source>
</evidence>
<comment type="caution">
    <text evidence="1">The sequence shown here is derived from an EMBL/GenBank/DDBJ whole genome shotgun (WGS) entry which is preliminary data.</text>
</comment>
<evidence type="ECO:0008006" key="3">
    <source>
        <dbReference type="Google" id="ProtNLM"/>
    </source>
</evidence>